<evidence type="ECO:0000313" key="1">
    <source>
        <dbReference type="EMBL" id="KAK8937153.1"/>
    </source>
</evidence>
<proteinExistence type="predicted"/>
<evidence type="ECO:0000313" key="2">
    <source>
        <dbReference type="Proteomes" id="UP001418222"/>
    </source>
</evidence>
<organism evidence="1 2">
    <name type="scientific">Platanthera zijinensis</name>
    <dbReference type="NCBI Taxonomy" id="2320716"/>
    <lineage>
        <taxon>Eukaryota</taxon>
        <taxon>Viridiplantae</taxon>
        <taxon>Streptophyta</taxon>
        <taxon>Embryophyta</taxon>
        <taxon>Tracheophyta</taxon>
        <taxon>Spermatophyta</taxon>
        <taxon>Magnoliopsida</taxon>
        <taxon>Liliopsida</taxon>
        <taxon>Asparagales</taxon>
        <taxon>Orchidaceae</taxon>
        <taxon>Orchidoideae</taxon>
        <taxon>Orchideae</taxon>
        <taxon>Orchidinae</taxon>
        <taxon>Platanthera</taxon>
    </lineage>
</organism>
<name>A0AAP0G522_9ASPA</name>
<dbReference type="AlphaFoldDB" id="A0AAP0G522"/>
<sequence length="58" mass="7214">MHHQNQSFPERFFWSPQILLPQVMDEHPQEIRPPSALFHALREHCDLNLHRRRPWHRI</sequence>
<dbReference type="EMBL" id="JBBWWQ010000010">
    <property type="protein sequence ID" value="KAK8937153.1"/>
    <property type="molecule type" value="Genomic_DNA"/>
</dbReference>
<accession>A0AAP0G522</accession>
<keyword evidence="2" id="KW-1185">Reference proteome</keyword>
<comment type="caution">
    <text evidence="1">The sequence shown here is derived from an EMBL/GenBank/DDBJ whole genome shotgun (WGS) entry which is preliminary data.</text>
</comment>
<protein>
    <submittedName>
        <fullName evidence="1">Uncharacterized protein</fullName>
    </submittedName>
</protein>
<gene>
    <name evidence="1" type="ORF">KSP39_PZI012066</name>
</gene>
<reference evidence="1 2" key="1">
    <citation type="journal article" date="2022" name="Nat. Plants">
        <title>Genomes of leafy and leafless Platanthera orchids illuminate the evolution of mycoheterotrophy.</title>
        <authorList>
            <person name="Li M.H."/>
            <person name="Liu K.W."/>
            <person name="Li Z."/>
            <person name="Lu H.C."/>
            <person name="Ye Q.L."/>
            <person name="Zhang D."/>
            <person name="Wang J.Y."/>
            <person name="Li Y.F."/>
            <person name="Zhong Z.M."/>
            <person name="Liu X."/>
            <person name="Yu X."/>
            <person name="Liu D.K."/>
            <person name="Tu X.D."/>
            <person name="Liu B."/>
            <person name="Hao Y."/>
            <person name="Liao X.Y."/>
            <person name="Jiang Y.T."/>
            <person name="Sun W.H."/>
            <person name="Chen J."/>
            <person name="Chen Y.Q."/>
            <person name="Ai Y."/>
            <person name="Zhai J.W."/>
            <person name="Wu S.S."/>
            <person name="Zhou Z."/>
            <person name="Hsiao Y.Y."/>
            <person name="Wu W.L."/>
            <person name="Chen Y.Y."/>
            <person name="Lin Y.F."/>
            <person name="Hsu J.L."/>
            <person name="Li C.Y."/>
            <person name="Wang Z.W."/>
            <person name="Zhao X."/>
            <person name="Zhong W.Y."/>
            <person name="Ma X.K."/>
            <person name="Ma L."/>
            <person name="Huang J."/>
            <person name="Chen G.Z."/>
            <person name="Huang M.Z."/>
            <person name="Huang L."/>
            <person name="Peng D.H."/>
            <person name="Luo Y.B."/>
            <person name="Zou S.Q."/>
            <person name="Chen S.P."/>
            <person name="Lan S."/>
            <person name="Tsai W.C."/>
            <person name="Van de Peer Y."/>
            <person name="Liu Z.J."/>
        </authorList>
    </citation>
    <scope>NUCLEOTIDE SEQUENCE [LARGE SCALE GENOMIC DNA]</scope>
    <source>
        <strain evidence="1">Lor287</strain>
    </source>
</reference>
<dbReference type="Proteomes" id="UP001418222">
    <property type="component" value="Unassembled WGS sequence"/>
</dbReference>